<keyword evidence="5 10" id="KW-0732">Signal</keyword>
<dbReference type="RefSeq" id="WP_127485493.1">
    <property type="nucleotide sequence ID" value="NZ_CP022572.1"/>
</dbReference>
<name>A0A3T0HUA7_9BACI</name>
<dbReference type="PANTHER" id="PTHR33794">
    <property type="entry name" value="BACILLOLYSIN"/>
    <property type="match status" value="1"/>
</dbReference>
<comment type="function">
    <text evidence="10">Extracellular zinc metalloprotease.</text>
</comment>
<keyword evidence="7 10" id="KW-0862">Zinc</keyword>
<feature type="domain" description="Peptidase M4 C-terminal" evidence="12">
    <location>
        <begin position="400"/>
        <end position="547"/>
    </location>
</feature>
<accession>A0A3T0HUA7</accession>
<dbReference type="CDD" id="cd09597">
    <property type="entry name" value="M4_TLP"/>
    <property type="match status" value="1"/>
</dbReference>
<dbReference type="KEGG" id="nmk:CHR53_05275"/>
<evidence type="ECO:0000259" key="12">
    <source>
        <dbReference type="Pfam" id="PF02868"/>
    </source>
</evidence>
<keyword evidence="6 10" id="KW-0378">Hydrolase</keyword>
<evidence type="ECO:0000256" key="3">
    <source>
        <dbReference type="ARBA" id="ARBA00022670"/>
    </source>
</evidence>
<evidence type="ECO:0000313" key="14">
    <source>
        <dbReference type="EMBL" id="AZU60722.1"/>
    </source>
</evidence>
<feature type="domain" description="Peptidase M4" evidence="11">
    <location>
        <begin position="251"/>
        <end position="397"/>
    </location>
</feature>
<gene>
    <name evidence="14" type="ORF">CHR53_05275</name>
</gene>
<dbReference type="EMBL" id="CP022572">
    <property type="protein sequence ID" value="AZU60722.1"/>
    <property type="molecule type" value="Genomic_DNA"/>
</dbReference>
<dbReference type="GO" id="GO:0046872">
    <property type="term" value="F:metal ion binding"/>
    <property type="evidence" value="ECO:0007669"/>
    <property type="project" value="UniProtKB-UniRule"/>
</dbReference>
<evidence type="ECO:0000256" key="4">
    <source>
        <dbReference type="ARBA" id="ARBA00022723"/>
    </source>
</evidence>
<dbReference type="GO" id="GO:0006508">
    <property type="term" value="P:proteolysis"/>
    <property type="evidence" value="ECO:0007669"/>
    <property type="project" value="UniProtKB-KW"/>
</dbReference>
<keyword evidence="10" id="KW-0964">Secreted</keyword>
<dbReference type="Pfam" id="PF07504">
    <property type="entry name" value="FTP"/>
    <property type="match status" value="1"/>
</dbReference>
<dbReference type="InterPro" id="IPR023612">
    <property type="entry name" value="Peptidase_M4"/>
</dbReference>
<evidence type="ECO:0000256" key="1">
    <source>
        <dbReference type="ARBA" id="ARBA00001947"/>
    </source>
</evidence>
<evidence type="ECO:0000313" key="15">
    <source>
        <dbReference type="Proteomes" id="UP000282892"/>
    </source>
</evidence>
<evidence type="ECO:0000256" key="8">
    <source>
        <dbReference type="ARBA" id="ARBA00023049"/>
    </source>
</evidence>
<dbReference type="InterPro" id="IPR001570">
    <property type="entry name" value="Peptidase_M4_C_domain"/>
</dbReference>
<keyword evidence="4" id="KW-0479">Metal-binding</keyword>
<evidence type="ECO:0000256" key="2">
    <source>
        <dbReference type="ARBA" id="ARBA00009388"/>
    </source>
</evidence>
<sequence>MKKRTSLVLVLGLTVGAVLPMSATVAAEKAPYDVTASNPTKQFGKDAKVNWKKGQAVPSFVHGMLSAKAHKDQHAIKQFLKDNKELYQLDADKDLTLLEVQKDELGSTHYDFVQSVQGIPVDGAKFKVHTDKDGIVTAVNGDVFPEASSYFKGKLKANVSKNDALETAWKSIDLTKEETETNAVDPTGKEVEDTVEKAELVIFKNRNNFHLAYKTNLQFIQPYPANWVVYVDAVNGNILDSYNAVADGATTGSGYGVIGDYKTLNTYYQNSTYYLYDVTKPMNGVIETRTAANQSRLPGNYSVDSDNKFNAVSQGADVDAHYYAGVVYDYYKNTFNRNSFDGNGATLRSTVHYGRNYNNAFWNGSQMVYGDGDGVTFRPLSGSLDVIAHELTHAVTEYTAGLEYQNQSGALNESISDTFGVFLDKGDYLIGEDVYTPNKSGDALRSLSNPSLYGQPEHMNNYVNTTSDNGGVHTNSGIPNKAAYLTISKLGTSVSEKIYYRALTVYLAPRSNFSDARAALLAAAADLYGTGSTQYNTVASAWSSVGVY</sequence>
<evidence type="ECO:0000256" key="10">
    <source>
        <dbReference type="RuleBase" id="RU366073"/>
    </source>
</evidence>
<dbReference type="STRING" id="1193713.GCA_001636315_03581"/>
<dbReference type="Pfam" id="PF01447">
    <property type="entry name" value="Peptidase_M4"/>
    <property type="match status" value="1"/>
</dbReference>
<dbReference type="Gene3D" id="1.10.390.10">
    <property type="entry name" value="Neutral Protease Domain 2"/>
    <property type="match status" value="1"/>
</dbReference>
<keyword evidence="15" id="KW-1185">Reference proteome</keyword>
<dbReference type="Gene3D" id="3.10.450.40">
    <property type="match status" value="1"/>
</dbReference>
<dbReference type="InterPro" id="IPR013856">
    <property type="entry name" value="Peptidase_M4_domain"/>
</dbReference>
<dbReference type="GO" id="GO:0005576">
    <property type="term" value="C:extracellular region"/>
    <property type="evidence" value="ECO:0007669"/>
    <property type="project" value="UniProtKB-SubCell"/>
</dbReference>
<evidence type="ECO:0000256" key="7">
    <source>
        <dbReference type="ARBA" id="ARBA00022833"/>
    </source>
</evidence>
<dbReference type="InterPro" id="IPR027268">
    <property type="entry name" value="Peptidase_M4/M1_CTD_sf"/>
</dbReference>
<dbReference type="PANTHER" id="PTHR33794:SF1">
    <property type="entry name" value="BACILLOLYSIN"/>
    <property type="match status" value="1"/>
</dbReference>
<dbReference type="InterPro" id="IPR011096">
    <property type="entry name" value="FTP_domain"/>
</dbReference>
<dbReference type="Gene3D" id="3.10.450.490">
    <property type="match status" value="1"/>
</dbReference>
<dbReference type="Gene3D" id="3.10.170.10">
    <property type="match status" value="1"/>
</dbReference>
<evidence type="ECO:0000256" key="6">
    <source>
        <dbReference type="ARBA" id="ARBA00022801"/>
    </source>
</evidence>
<protein>
    <recommendedName>
        <fullName evidence="10">Neutral metalloproteinase</fullName>
        <ecNumber evidence="10">3.4.24.-</ecNumber>
    </recommendedName>
</protein>
<dbReference type="Proteomes" id="UP000282892">
    <property type="component" value="Chromosome"/>
</dbReference>
<proteinExistence type="inferred from homology"/>
<dbReference type="EC" id="3.4.24.-" evidence="10"/>
<reference evidence="14 15" key="1">
    <citation type="submission" date="2017-07" db="EMBL/GenBank/DDBJ databases">
        <title>The complete genome sequence of Bacillus mesonae strain H20-5, an efficient strain improving plant abiotic stress resistance.</title>
        <authorList>
            <person name="Kim S.Y."/>
            <person name="Song H."/>
            <person name="Sang M.K."/>
            <person name="Weon H.-Y."/>
            <person name="Song J."/>
        </authorList>
    </citation>
    <scope>NUCLEOTIDE SEQUENCE [LARGE SCALE GENOMIC DNA]</scope>
    <source>
        <strain evidence="14 15">H20-5</strain>
    </source>
</reference>
<feature type="active site" evidence="9">
    <location>
        <position position="390"/>
    </location>
</feature>
<feature type="chain" id="PRO_5023036748" description="Neutral metalloproteinase" evidence="10">
    <location>
        <begin position="27"/>
        <end position="548"/>
    </location>
</feature>
<comment type="subcellular location">
    <subcellularLocation>
        <location evidence="10">Secreted</location>
    </subcellularLocation>
</comment>
<comment type="cofactor">
    <cofactor evidence="1 10">
        <name>Zn(2+)</name>
        <dbReference type="ChEBI" id="CHEBI:29105"/>
    </cofactor>
</comment>
<comment type="similarity">
    <text evidence="2 10">Belongs to the peptidase M4 family.</text>
</comment>
<feature type="domain" description="FTP" evidence="13">
    <location>
        <begin position="94"/>
        <end position="143"/>
    </location>
</feature>
<keyword evidence="3 10" id="KW-0645">Protease</keyword>
<evidence type="ECO:0000259" key="13">
    <source>
        <dbReference type="Pfam" id="PF07504"/>
    </source>
</evidence>
<dbReference type="OrthoDB" id="291295at2"/>
<evidence type="ECO:0000256" key="5">
    <source>
        <dbReference type="ARBA" id="ARBA00022729"/>
    </source>
</evidence>
<dbReference type="AlphaFoldDB" id="A0A3T0HUA7"/>
<dbReference type="InterPro" id="IPR050728">
    <property type="entry name" value="Zinc_Metalloprotease_M4"/>
</dbReference>
<dbReference type="SUPFAM" id="SSF55486">
    <property type="entry name" value="Metalloproteases ('zincins'), catalytic domain"/>
    <property type="match status" value="1"/>
</dbReference>
<evidence type="ECO:0000256" key="9">
    <source>
        <dbReference type="PIRSR" id="PIRSR623612-1"/>
    </source>
</evidence>
<dbReference type="GO" id="GO:0004222">
    <property type="term" value="F:metalloendopeptidase activity"/>
    <property type="evidence" value="ECO:0007669"/>
    <property type="project" value="UniProtKB-UniRule"/>
</dbReference>
<feature type="signal peptide" evidence="10">
    <location>
        <begin position="1"/>
        <end position="26"/>
    </location>
</feature>
<feature type="active site" description="Proton donor" evidence="9">
    <location>
        <position position="473"/>
    </location>
</feature>
<dbReference type="Pfam" id="PF02868">
    <property type="entry name" value="Peptidase_M4_C"/>
    <property type="match status" value="1"/>
</dbReference>
<dbReference type="PRINTS" id="PR00730">
    <property type="entry name" value="THERMOLYSIN"/>
</dbReference>
<keyword evidence="8 10" id="KW-0482">Metalloprotease</keyword>
<evidence type="ECO:0000259" key="11">
    <source>
        <dbReference type="Pfam" id="PF01447"/>
    </source>
</evidence>
<organism evidence="14 15">
    <name type="scientific">Neobacillus mesonae</name>
    <dbReference type="NCBI Taxonomy" id="1193713"/>
    <lineage>
        <taxon>Bacteria</taxon>
        <taxon>Bacillati</taxon>
        <taxon>Bacillota</taxon>
        <taxon>Bacilli</taxon>
        <taxon>Bacillales</taxon>
        <taxon>Bacillaceae</taxon>
        <taxon>Neobacillus</taxon>
    </lineage>
</organism>